<dbReference type="OrthoDB" id="312115at2759"/>
<comment type="caution">
    <text evidence="8">The sequence shown here is derived from an EMBL/GenBank/DDBJ whole genome shotgun (WGS) entry which is preliminary data.</text>
</comment>
<feature type="repeat" description="ANK" evidence="4">
    <location>
        <begin position="239"/>
        <end position="271"/>
    </location>
</feature>
<evidence type="ECO:0000256" key="5">
    <source>
        <dbReference type="SAM" id="Coils"/>
    </source>
</evidence>
<dbReference type="SUPFAM" id="SSF48403">
    <property type="entry name" value="Ankyrin repeat"/>
    <property type="match status" value="1"/>
</dbReference>
<dbReference type="CDD" id="cd00051">
    <property type="entry name" value="EFh"/>
    <property type="match status" value="1"/>
</dbReference>
<feature type="compositionally biased region" description="Low complexity" evidence="6">
    <location>
        <begin position="11"/>
        <end position="23"/>
    </location>
</feature>
<feature type="domain" description="EF-hand" evidence="7">
    <location>
        <begin position="934"/>
        <end position="969"/>
    </location>
</feature>
<feature type="repeat" description="ANK" evidence="4">
    <location>
        <begin position="306"/>
        <end position="341"/>
    </location>
</feature>
<dbReference type="InterPro" id="IPR011992">
    <property type="entry name" value="EF-hand-dom_pair"/>
</dbReference>
<keyword evidence="5" id="KW-0175">Coiled coil</keyword>
<feature type="repeat" description="ANK" evidence="4">
    <location>
        <begin position="206"/>
        <end position="238"/>
    </location>
</feature>
<feature type="region of interest" description="Disordered" evidence="6">
    <location>
        <begin position="1361"/>
        <end position="1503"/>
    </location>
</feature>
<feature type="region of interest" description="Disordered" evidence="6">
    <location>
        <begin position="1"/>
        <end position="86"/>
    </location>
</feature>
<evidence type="ECO:0000256" key="4">
    <source>
        <dbReference type="PROSITE-ProRule" id="PRU00023"/>
    </source>
</evidence>
<feature type="compositionally biased region" description="Basic and acidic residues" evidence="6">
    <location>
        <begin position="1432"/>
        <end position="1452"/>
    </location>
</feature>
<dbReference type="SUPFAM" id="SSF47473">
    <property type="entry name" value="EF-hand"/>
    <property type="match status" value="1"/>
</dbReference>
<organism evidence="8 9">
    <name type="scientific">Halteria grandinella</name>
    <dbReference type="NCBI Taxonomy" id="5974"/>
    <lineage>
        <taxon>Eukaryota</taxon>
        <taxon>Sar</taxon>
        <taxon>Alveolata</taxon>
        <taxon>Ciliophora</taxon>
        <taxon>Intramacronucleata</taxon>
        <taxon>Spirotrichea</taxon>
        <taxon>Stichotrichia</taxon>
        <taxon>Sporadotrichida</taxon>
        <taxon>Halteriidae</taxon>
        <taxon>Halteria</taxon>
    </lineage>
</organism>
<reference evidence="8" key="1">
    <citation type="submission" date="2019-06" db="EMBL/GenBank/DDBJ databases">
        <authorList>
            <person name="Zheng W."/>
        </authorList>
    </citation>
    <scope>NUCLEOTIDE SEQUENCE</scope>
    <source>
        <strain evidence="8">QDHG01</strain>
    </source>
</reference>
<dbReference type="PROSITE" id="PS50088">
    <property type="entry name" value="ANK_REPEAT"/>
    <property type="match status" value="4"/>
</dbReference>
<feature type="compositionally biased region" description="Polar residues" evidence="6">
    <location>
        <begin position="47"/>
        <end position="64"/>
    </location>
</feature>
<dbReference type="EMBL" id="RRYP01000378">
    <property type="protein sequence ID" value="TNV87535.1"/>
    <property type="molecule type" value="Genomic_DNA"/>
</dbReference>
<evidence type="ECO:0000256" key="6">
    <source>
        <dbReference type="SAM" id="MobiDB-lite"/>
    </source>
</evidence>
<dbReference type="Pfam" id="PF12796">
    <property type="entry name" value="Ank_2"/>
    <property type="match status" value="1"/>
</dbReference>
<dbReference type="InterPro" id="IPR018247">
    <property type="entry name" value="EF_Hand_1_Ca_BS"/>
</dbReference>
<feature type="compositionally biased region" description="Basic and acidic residues" evidence="6">
    <location>
        <begin position="1389"/>
        <end position="1405"/>
    </location>
</feature>
<evidence type="ECO:0000256" key="3">
    <source>
        <dbReference type="ARBA" id="ARBA00023043"/>
    </source>
</evidence>
<dbReference type="Gene3D" id="1.10.238.10">
    <property type="entry name" value="EF-hand"/>
    <property type="match status" value="1"/>
</dbReference>
<dbReference type="SMART" id="SM00248">
    <property type="entry name" value="ANK"/>
    <property type="match status" value="5"/>
</dbReference>
<gene>
    <name evidence="8" type="ORF">FGO68_gene3751</name>
</gene>
<protein>
    <recommendedName>
        <fullName evidence="7">EF-hand domain-containing protein</fullName>
    </recommendedName>
</protein>
<dbReference type="SMART" id="SM00054">
    <property type="entry name" value="EFh"/>
    <property type="match status" value="2"/>
</dbReference>
<evidence type="ECO:0000259" key="7">
    <source>
        <dbReference type="PROSITE" id="PS50222"/>
    </source>
</evidence>
<dbReference type="Proteomes" id="UP000785679">
    <property type="component" value="Unassembled WGS sequence"/>
</dbReference>
<keyword evidence="1" id="KW-0677">Repeat</keyword>
<keyword evidence="9" id="KW-1185">Reference proteome</keyword>
<dbReference type="Pfam" id="PF00023">
    <property type="entry name" value="Ank"/>
    <property type="match status" value="1"/>
</dbReference>
<dbReference type="PROSITE" id="PS50297">
    <property type="entry name" value="ANK_REP_REGION"/>
    <property type="match status" value="4"/>
</dbReference>
<name>A0A8J8P834_HALGN</name>
<dbReference type="InterPro" id="IPR002110">
    <property type="entry name" value="Ankyrin_rpt"/>
</dbReference>
<dbReference type="GO" id="GO:0005509">
    <property type="term" value="F:calcium ion binding"/>
    <property type="evidence" value="ECO:0007669"/>
    <property type="project" value="InterPro"/>
</dbReference>
<dbReference type="InterPro" id="IPR002048">
    <property type="entry name" value="EF_hand_dom"/>
</dbReference>
<dbReference type="Pfam" id="PF13499">
    <property type="entry name" value="EF-hand_7"/>
    <property type="match status" value="1"/>
</dbReference>
<feature type="compositionally biased region" description="Polar residues" evidence="6">
    <location>
        <begin position="1493"/>
        <end position="1503"/>
    </location>
</feature>
<feature type="repeat" description="ANK" evidence="4">
    <location>
        <begin position="342"/>
        <end position="374"/>
    </location>
</feature>
<evidence type="ECO:0000313" key="8">
    <source>
        <dbReference type="EMBL" id="TNV87535.1"/>
    </source>
</evidence>
<feature type="domain" description="EF-hand" evidence="7">
    <location>
        <begin position="898"/>
        <end position="933"/>
    </location>
</feature>
<dbReference type="PROSITE" id="PS00018">
    <property type="entry name" value="EF_HAND_1"/>
    <property type="match status" value="2"/>
</dbReference>
<dbReference type="PROSITE" id="PS50222">
    <property type="entry name" value="EF_HAND_2"/>
    <property type="match status" value="2"/>
</dbReference>
<proteinExistence type="predicted"/>
<evidence type="ECO:0000256" key="2">
    <source>
        <dbReference type="ARBA" id="ARBA00022837"/>
    </source>
</evidence>
<accession>A0A8J8P834</accession>
<dbReference type="PANTHER" id="PTHR24178">
    <property type="entry name" value="MOLTING PROTEIN MLT-4"/>
    <property type="match status" value="1"/>
</dbReference>
<dbReference type="Gene3D" id="1.25.40.20">
    <property type="entry name" value="Ankyrin repeat-containing domain"/>
    <property type="match status" value="2"/>
</dbReference>
<keyword evidence="2" id="KW-0106">Calcium</keyword>
<feature type="compositionally biased region" description="Basic and acidic residues" evidence="6">
    <location>
        <begin position="73"/>
        <end position="86"/>
    </location>
</feature>
<feature type="coiled-coil region" evidence="5">
    <location>
        <begin position="676"/>
        <end position="758"/>
    </location>
</feature>
<sequence>MKPQQVRFDTKGPAAKGGKPAPADDYDDDFESPAQKKGALPNKAGVATSSAKPTGAASSSQKPAINQKPPAPAKEDPSDKKTVAYDDVKAANQTNRYIIYKFMKKGFSALSAEDLACTMVNPDFTIDFRKNTGEEWASSYQFKVIERLDNCKYNLKWVTKKQGGETGGVEPFFQMVKDGDISRVVEFVRQSQMSQDEILDSVEHNSKKSPLHIAAGEGHLQMCEFLLHKGSKIDARDKLLRTPLHLASQAGHALVVKLLLENNADPYEKDNSGRTAMHYACCSTCVEQLTLLTQHGDDLVHMKDHAGRTPLHYTIFNSMPRQLEMAIKLLNLGADVNAIDLDRRTALHHAAESGKARMIPLLVQRGASTGTKDTLKGMTPIELAATDHIKELIIVHSTPSYKPKQDDLARGLIVDGQQMRIEKEPIDFDMPVQKKAGAPKINKKPMREESKVEYQIDKRGDEGQFNVREQPLGPAKAWDQTQDQYLPYNIRNYQDRLVNFLKRVQEFGVQSYQHAKKPYLFTGSWMEYVRNLDDLMLQINGAKPNEAVMKIFNILFPYDKPLPSGRGDELSLQGFYTSGQAFKEPAPEDCDPELLRQKLENEAEEDQTRVLHNNGVEDLRDLLDLKRQLMALESVNNMHVLTIQEKDARIRQLTDQLQTSGQSQPGKMSQEDEQHYVAVLRENQELKNQVEMLAEQLEISAQRLEQLTNLMQGDDQRRRKEAEEAKNAGKVQEMEMKVQEMEKKLGQVREKNRALRFKAGQVFLATLERGTPLITTTVQAGKGPKQTDGDYFLADDEALMRMMRLIQQQGEPGLEQRLRNAGDAATDSITLSQFSQFLTKLGMLPPDIISVQRIIGFYAGTCERLKIADIMLKILERAGKRQKTEVETLQALAREFMQKEYTLAQAFAHLDTDGEGSITASELQNCLKAIKIELGTRELMNIIHLFDTNGDNSIQLSEFEAQMSKYMAGAQITGKIKPLTKEDLAGSKIIPEEVQEYVVDTMKKEEKQKQDYQNFGLKTSIPGLDMKAREKEIMAQIKNGTRPTESISGELKLQFEEGVGLLSDNVKKVPYIAINIANYTLQEGKKVQTLNSRPCVKYEGTKNFSTAVRIPFIKQDKYKIDEFIQLAFYLQSSSTTVTPGDALFIGECQLGWTSVLDRNGEWVTSQALLTDESGKCPLGEVRGSVKIFAKWIPVGHAESKYDAQCNKKDALPQQQVGTAPVNRKEQLVGSAGKLEVYFRSYTHPSPLDTSERYLVEIDLNGQVNTSNEKTVFGDGLGTTIKFIDMRTLPINSLTEGVIKCRILTVKGRVEIAKYDFVQLQDRISHPEVEQQYESVEFDVPSDAKRKGKMMMKVIYEPNNPVPASAASGAQEKKDVAPPQVAKENPPSIAKEEKKEVPPPVVKKEVPAPLKDVPAPLKEEKKEVKAPVAQEKPVVKEEVKKEPVASKEEEKKAILKPTTAPARQQPSFVDEELDDSNSGMQNIPSPTPKKLANPNVNANPPSTLKKASTIIDDTEEIMIGGGGAAADDAGGLDEIPDAE</sequence>
<evidence type="ECO:0000256" key="1">
    <source>
        <dbReference type="ARBA" id="ARBA00022737"/>
    </source>
</evidence>
<keyword evidence="3 4" id="KW-0040">ANK repeat</keyword>
<dbReference type="InterPro" id="IPR036770">
    <property type="entry name" value="Ankyrin_rpt-contain_sf"/>
</dbReference>
<evidence type="ECO:0000313" key="9">
    <source>
        <dbReference type="Proteomes" id="UP000785679"/>
    </source>
</evidence>